<protein>
    <submittedName>
        <fullName evidence="2">Uncharacterized protein</fullName>
    </submittedName>
</protein>
<accession>A0AA41YMC9</accession>
<name>A0AA41YMC9_9PROT</name>
<keyword evidence="1" id="KW-0812">Transmembrane</keyword>
<keyword evidence="1" id="KW-0472">Membrane</keyword>
<evidence type="ECO:0000313" key="3">
    <source>
        <dbReference type="Proteomes" id="UP001165679"/>
    </source>
</evidence>
<dbReference type="RefSeq" id="WP_264715363.1">
    <property type="nucleotide sequence ID" value="NZ_JAPDNT010000021.1"/>
</dbReference>
<organism evidence="2 3">
    <name type="scientific">Limobrevibacterium gyesilva</name>
    <dbReference type="NCBI Taxonomy" id="2991712"/>
    <lineage>
        <taxon>Bacteria</taxon>
        <taxon>Pseudomonadati</taxon>
        <taxon>Pseudomonadota</taxon>
        <taxon>Alphaproteobacteria</taxon>
        <taxon>Acetobacterales</taxon>
        <taxon>Acetobacteraceae</taxon>
        <taxon>Limobrevibacterium</taxon>
    </lineage>
</organism>
<dbReference type="Proteomes" id="UP001165679">
    <property type="component" value="Unassembled WGS sequence"/>
</dbReference>
<comment type="caution">
    <text evidence="2">The sequence shown here is derived from an EMBL/GenBank/DDBJ whole genome shotgun (WGS) entry which is preliminary data.</text>
</comment>
<evidence type="ECO:0000313" key="2">
    <source>
        <dbReference type="EMBL" id="MCW3476556.1"/>
    </source>
</evidence>
<dbReference type="EMBL" id="JAPDNT010000021">
    <property type="protein sequence ID" value="MCW3476556.1"/>
    <property type="molecule type" value="Genomic_DNA"/>
</dbReference>
<sequence length="87" mass="9303">MADPTTSAADGEMARVLGRMEAKVAAIEGRIERIEISSALRMSVIEQKLDNVGQTLAQSLGAMKLMHWLGGAAFATVGFVTSVLLRR</sequence>
<dbReference type="AlphaFoldDB" id="A0AA41YMC9"/>
<keyword evidence="3" id="KW-1185">Reference proteome</keyword>
<reference evidence="2" key="2">
    <citation type="submission" date="2022-10" db="EMBL/GenBank/DDBJ databases">
        <authorList>
            <person name="Trinh H.N."/>
        </authorList>
    </citation>
    <scope>NUCLEOTIDE SEQUENCE</scope>
    <source>
        <strain evidence="2">RN2-1</strain>
    </source>
</reference>
<keyword evidence="1" id="KW-1133">Transmembrane helix</keyword>
<gene>
    <name evidence="2" type="ORF">OL599_18490</name>
</gene>
<reference evidence="2" key="1">
    <citation type="submission" date="2022-09" db="EMBL/GenBank/DDBJ databases">
        <title>Rhodovastum sp. nov. RN2-1 isolated from soil in Seongnam, South Korea.</title>
        <authorList>
            <person name="Le N.T."/>
        </authorList>
    </citation>
    <scope>NUCLEOTIDE SEQUENCE</scope>
    <source>
        <strain evidence="2">RN2-1</strain>
    </source>
</reference>
<evidence type="ECO:0000256" key="1">
    <source>
        <dbReference type="SAM" id="Phobius"/>
    </source>
</evidence>
<proteinExistence type="predicted"/>
<feature type="transmembrane region" description="Helical" evidence="1">
    <location>
        <begin position="65"/>
        <end position="85"/>
    </location>
</feature>